<accession>A0A848ERU3</accession>
<comment type="caution">
    <text evidence="1">The sequence shown here is derived from an EMBL/GenBank/DDBJ whole genome shotgun (WGS) entry which is preliminary data.</text>
</comment>
<name>A0A848ERU3_MEGEL</name>
<organism evidence="1 2">
    <name type="scientific">Megasphaera elsdenii</name>
    <dbReference type="NCBI Taxonomy" id="907"/>
    <lineage>
        <taxon>Bacteria</taxon>
        <taxon>Bacillati</taxon>
        <taxon>Bacillota</taxon>
        <taxon>Negativicutes</taxon>
        <taxon>Veillonellales</taxon>
        <taxon>Veillonellaceae</taxon>
        <taxon>Megasphaera</taxon>
    </lineage>
</organism>
<reference evidence="1 2" key="1">
    <citation type="submission" date="2020-04" db="EMBL/GenBank/DDBJ databases">
        <authorList>
            <person name="Hitch T.C.A."/>
            <person name="Wylensek D."/>
            <person name="Clavel T."/>
        </authorList>
    </citation>
    <scope>NUCLEOTIDE SEQUENCE [LARGE SCALE GENOMIC DNA]</scope>
    <source>
        <strain evidence="1 2">WCA-386-APC-2A</strain>
    </source>
</reference>
<evidence type="ECO:0000313" key="2">
    <source>
        <dbReference type="Proteomes" id="UP000536773"/>
    </source>
</evidence>
<dbReference type="RefSeq" id="WP_169013119.1">
    <property type="nucleotide sequence ID" value="NZ_JABBJH010000002.1"/>
</dbReference>
<proteinExistence type="predicted"/>
<sequence>MFYFEKAKEIMTDDDYVKFMDNYYTHNPLPDNIQNYTLLYYAVHIDKKWARARLFELFLNDIGDVTTKEEMQELLKLINVLKKYISKRDIINSLLF</sequence>
<dbReference type="Proteomes" id="UP000536773">
    <property type="component" value="Unassembled WGS sequence"/>
</dbReference>
<dbReference type="AlphaFoldDB" id="A0A848ERU3"/>
<gene>
    <name evidence="1" type="ORF">HG933_02160</name>
</gene>
<evidence type="ECO:0000313" key="1">
    <source>
        <dbReference type="EMBL" id="NMK38207.1"/>
    </source>
</evidence>
<dbReference type="EMBL" id="JABBJH010000002">
    <property type="protein sequence ID" value="NMK38207.1"/>
    <property type="molecule type" value="Genomic_DNA"/>
</dbReference>
<protein>
    <submittedName>
        <fullName evidence="1">Uncharacterized protein</fullName>
    </submittedName>
</protein>